<reference evidence="1 2" key="1">
    <citation type="submission" date="2021-02" db="EMBL/GenBank/DDBJ databases">
        <title>Paracoccus methylovroum sp.nov., a new methanol and methylamine utilizing methylotrophic denitrifer.</title>
        <authorList>
            <person name="Timsy T."/>
            <person name="Behrendt U."/>
            <person name="Ulrich A."/>
            <person name="Spanner T."/>
            <person name="Foesel B.U."/>
            <person name="Horn M.A."/>
            <person name="Kolb S."/>
        </authorList>
    </citation>
    <scope>NUCLEOTIDE SEQUENCE [LARGE SCALE GENOMIC DNA]</scope>
    <source>
        <strain evidence="1 2">H4-D09</strain>
        <plasmid evidence="1 2">p2</plasmid>
    </source>
</reference>
<dbReference type="EMBL" id="CP070372">
    <property type="protein sequence ID" value="QRZ16064.1"/>
    <property type="molecule type" value="Genomic_DNA"/>
</dbReference>
<evidence type="ECO:0000313" key="2">
    <source>
        <dbReference type="Proteomes" id="UP000663629"/>
    </source>
</evidence>
<geneLocation type="plasmid" evidence="1 2">
    <name>p2</name>
</geneLocation>
<dbReference type="RefSeq" id="WP_205296952.1">
    <property type="nucleotide sequence ID" value="NZ_CP070372.1"/>
</dbReference>
<gene>
    <name evidence="1" type="ORF">JWJ88_21190</name>
</gene>
<accession>A0ABX7JQX4</accession>
<keyword evidence="2" id="KW-1185">Reference proteome</keyword>
<name>A0ABX7JQX4_9RHOB</name>
<proteinExistence type="predicted"/>
<dbReference type="Proteomes" id="UP000663629">
    <property type="component" value="Plasmid p2"/>
</dbReference>
<evidence type="ECO:0000313" key="1">
    <source>
        <dbReference type="EMBL" id="QRZ16064.1"/>
    </source>
</evidence>
<keyword evidence="1" id="KW-0614">Plasmid</keyword>
<protein>
    <submittedName>
        <fullName evidence="1">Uncharacterized protein</fullName>
    </submittedName>
</protein>
<organism evidence="1 2">
    <name type="scientific">Paracoccus methylovorus</name>
    <dbReference type="NCBI Taxonomy" id="2812658"/>
    <lineage>
        <taxon>Bacteria</taxon>
        <taxon>Pseudomonadati</taxon>
        <taxon>Pseudomonadota</taxon>
        <taxon>Alphaproteobacteria</taxon>
        <taxon>Rhodobacterales</taxon>
        <taxon>Paracoccaceae</taxon>
        <taxon>Paracoccus</taxon>
    </lineage>
</organism>
<sequence>MAPYSTLMGDGKDETITANLFWGGQTTLKGGFFHELPLMSAAGAIAPYPGPLRVIVGAKETIVAPQPIAGNQLLQYHEGTGDLVVLESDHDFGAGVSIDLVEKDLAPKTVEWFRINL</sequence>